<name>Q04GE6_OENOB</name>
<keyword evidence="5 11" id="KW-0479">Metal-binding</keyword>
<organism evidence="13 14">
    <name type="scientific">Oenococcus oeni (strain ATCC BAA-331 / PSU-1)</name>
    <dbReference type="NCBI Taxonomy" id="203123"/>
    <lineage>
        <taxon>Bacteria</taxon>
        <taxon>Bacillati</taxon>
        <taxon>Bacillota</taxon>
        <taxon>Bacilli</taxon>
        <taxon>Lactobacillales</taxon>
        <taxon>Lactobacillaceae</taxon>
        <taxon>Oenococcus</taxon>
    </lineage>
</organism>
<comment type="cofactor">
    <cofactor evidence="1 11">
        <name>Zn(2+)</name>
        <dbReference type="ChEBI" id="CHEBI:29105"/>
    </cofactor>
</comment>
<evidence type="ECO:0000256" key="11">
    <source>
        <dbReference type="RuleBase" id="RU361277"/>
    </source>
</evidence>
<dbReference type="STRING" id="203123.OEOE_0527"/>
<evidence type="ECO:0000256" key="8">
    <source>
        <dbReference type="ARBA" id="ARBA00023027"/>
    </source>
</evidence>
<evidence type="ECO:0000256" key="7">
    <source>
        <dbReference type="ARBA" id="ARBA00023002"/>
    </source>
</evidence>
<gene>
    <name evidence="13" type="ordered locus">OEOE_0527</name>
</gene>
<evidence type="ECO:0000256" key="1">
    <source>
        <dbReference type="ARBA" id="ARBA00001947"/>
    </source>
</evidence>
<dbReference type="InterPro" id="IPR013149">
    <property type="entry name" value="ADH-like_C"/>
</dbReference>
<evidence type="ECO:0000313" key="13">
    <source>
        <dbReference type="EMBL" id="ABJ56476.1"/>
    </source>
</evidence>
<dbReference type="PANTHER" id="PTHR42940:SF8">
    <property type="entry name" value="VACUOLAR PROTEIN SORTING-ASSOCIATED PROTEIN 11"/>
    <property type="match status" value="1"/>
</dbReference>
<dbReference type="HOGENOM" id="CLU_026673_20_1_9"/>
<keyword evidence="8" id="KW-0520">NAD</keyword>
<dbReference type="InterPro" id="IPR036291">
    <property type="entry name" value="NAD(P)-bd_dom_sf"/>
</dbReference>
<dbReference type="NCBIfam" id="NF006940">
    <property type="entry name" value="PRK09422.1"/>
    <property type="match status" value="1"/>
</dbReference>
<dbReference type="SUPFAM" id="SSF51735">
    <property type="entry name" value="NAD(P)-binding Rossmann-fold domains"/>
    <property type="match status" value="1"/>
</dbReference>
<comment type="catalytic activity">
    <reaction evidence="10">
        <text>a primary alcohol + NAD(+) = an aldehyde + NADH + H(+)</text>
        <dbReference type="Rhea" id="RHEA:10736"/>
        <dbReference type="ChEBI" id="CHEBI:15378"/>
        <dbReference type="ChEBI" id="CHEBI:15734"/>
        <dbReference type="ChEBI" id="CHEBI:17478"/>
        <dbReference type="ChEBI" id="CHEBI:57540"/>
        <dbReference type="ChEBI" id="CHEBI:57945"/>
        <dbReference type="EC" id="1.1.1.1"/>
    </reaction>
</comment>
<dbReference type="SMART" id="SM00829">
    <property type="entry name" value="PKS_ER"/>
    <property type="match status" value="1"/>
</dbReference>
<keyword evidence="14" id="KW-1185">Reference proteome</keyword>
<evidence type="ECO:0000256" key="4">
    <source>
        <dbReference type="ARBA" id="ARBA00016352"/>
    </source>
</evidence>
<dbReference type="InterPro" id="IPR011032">
    <property type="entry name" value="GroES-like_sf"/>
</dbReference>
<dbReference type="eggNOG" id="COG1064">
    <property type="taxonomic scope" value="Bacteria"/>
</dbReference>
<evidence type="ECO:0000313" key="14">
    <source>
        <dbReference type="Proteomes" id="UP000000774"/>
    </source>
</evidence>
<dbReference type="FunFam" id="3.40.50.720:FF:000039">
    <property type="entry name" value="Alcohol dehydrogenase AdhP"/>
    <property type="match status" value="1"/>
</dbReference>
<dbReference type="GO" id="GO:0008270">
    <property type="term" value="F:zinc ion binding"/>
    <property type="evidence" value="ECO:0007669"/>
    <property type="project" value="InterPro"/>
</dbReference>
<dbReference type="GO" id="GO:0004022">
    <property type="term" value="F:alcohol dehydrogenase (NAD+) activity"/>
    <property type="evidence" value="ECO:0007669"/>
    <property type="project" value="UniProtKB-EC"/>
</dbReference>
<keyword evidence="6 11" id="KW-0862">Zinc</keyword>
<dbReference type="SUPFAM" id="SSF50129">
    <property type="entry name" value="GroES-like"/>
    <property type="match status" value="1"/>
</dbReference>
<dbReference type="InterPro" id="IPR020843">
    <property type="entry name" value="ER"/>
</dbReference>
<dbReference type="EMBL" id="CP000411">
    <property type="protein sequence ID" value="ABJ56476.1"/>
    <property type="molecule type" value="Genomic_DNA"/>
</dbReference>
<dbReference type="PROSITE" id="PS00059">
    <property type="entry name" value="ADH_ZINC"/>
    <property type="match status" value="1"/>
</dbReference>
<reference evidence="13 14" key="1">
    <citation type="journal article" date="2006" name="Proc. Natl. Acad. Sci. U.S.A.">
        <title>Comparative genomics of the lactic acid bacteria.</title>
        <authorList>
            <person name="Makarova K."/>
            <person name="Slesarev A."/>
            <person name="Wolf Y."/>
            <person name="Sorokin A."/>
            <person name="Mirkin B."/>
            <person name="Koonin E."/>
            <person name="Pavlov A."/>
            <person name="Pavlova N."/>
            <person name="Karamychev V."/>
            <person name="Polouchine N."/>
            <person name="Shakhova V."/>
            <person name="Grigoriev I."/>
            <person name="Lou Y."/>
            <person name="Rohksar D."/>
            <person name="Lucas S."/>
            <person name="Huang K."/>
            <person name="Goodstein D.M."/>
            <person name="Hawkins T."/>
            <person name="Plengvidhya V."/>
            <person name="Welker D."/>
            <person name="Hughes J."/>
            <person name="Goh Y."/>
            <person name="Benson A."/>
            <person name="Baldwin K."/>
            <person name="Lee J.H."/>
            <person name="Diaz-Muniz I."/>
            <person name="Dosti B."/>
            <person name="Smeianov V."/>
            <person name="Wechter W."/>
            <person name="Barabote R."/>
            <person name="Lorca G."/>
            <person name="Altermann E."/>
            <person name="Barrangou R."/>
            <person name="Ganesan B."/>
            <person name="Xie Y."/>
            <person name="Rawsthorne H."/>
            <person name="Tamir D."/>
            <person name="Parker C."/>
            <person name="Breidt F."/>
            <person name="Broadbent J."/>
            <person name="Hutkins R."/>
            <person name="O'Sullivan D."/>
            <person name="Steele J."/>
            <person name="Unlu G."/>
            <person name="Saier M."/>
            <person name="Klaenhammer T."/>
            <person name="Richardson P."/>
            <person name="Kozyavkin S."/>
            <person name="Weimer B."/>
            <person name="Mills D."/>
        </authorList>
    </citation>
    <scope>NUCLEOTIDE SEQUENCE [LARGE SCALE GENOMIC DNA]</scope>
    <source>
        <strain evidence="14">ATCC BAA-331 / PSU-1</strain>
    </source>
</reference>
<dbReference type="Pfam" id="PF08240">
    <property type="entry name" value="ADH_N"/>
    <property type="match status" value="1"/>
</dbReference>
<dbReference type="PANTHER" id="PTHR42940">
    <property type="entry name" value="ALCOHOL DEHYDROGENASE 1-RELATED"/>
    <property type="match status" value="1"/>
</dbReference>
<comment type="catalytic activity">
    <reaction evidence="9">
        <text>a secondary alcohol + NAD(+) = a ketone + NADH + H(+)</text>
        <dbReference type="Rhea" id="RHEA:10740"/>
        <dbReference type="ChEBI" id="CHEBI:15378"/>
        <dbReference type="ChEBI" id="CHEBI:17087"/>
        <dbReference type="ChEBI" id="CHEBI:35681"/>
        <dbReference type="ChEBI" id="CHEBI:57540"/>
        <dbReference type="ChEBI" id="CHEBI:57945"/>
        <dbReference type="EC" id="1.1.1.1"/>
    </reaction>
</comment>
<dbReference type="EC" id="1.1.1.1" evidence="3"/>
<dbReference type="InterPro" id="IPR013154">
    <property type="entry name" value="ADH-like_N"/>
</dbReference>
<proteinExistence type="inferred from homology"/>
<sequence length="380" mass="40921">MLNYRDLMVFLFATKEGIKIFKESRELKMKAAVVREKNDGFVDLIDDWKPRELGFGDALVDVEYCGLCHTDLHCASGDFGDPNTLGERNGDFRRVAGHEGVGIVSKLGEGADQYLKVGDRVSIAWFYDACGVCDYCVSGNETFCRKVRNSGYTVDGAMAQQVVVDAKYAVKVPEGLDPAQASSITCAGVTMYKSLKVGETKPGQWVSVHGAGGLGNLAVQYAHNVFGAHVVAIDGNPDKLEAAKEGGAEVLINRKQPGIDVAAEVQKDTGGVHNAQVTAVNDAAFKQAVDSLRPMGKLVAVALPQGDMELNIVKTVLDGIEVRGSLVGTRADLKEAFQFGAEGKVTPIVEKVDLNDINDVIEEMKEGTITGRKVFDFTHM</sequence>
<dbReference type="AlphaFoldDB" id="Q04GE6"/>
<evidence type="ECO:0000259" key="12">
    <source>
        <dbReference type="SMART" id="SM00829"/>
    </source>
</evidence>
<feature type="domain" description="Enoyl reductase (ER)" evidence="12">
    <location>
        <begin position="43"/>
        <end position="375"/>
    </location>
</feature>
<evidence type="ECO:0000256" key="3">
    <source>
        <dbReference type="ARBA" id="ARBA00013190"/>
    </source>
</evidence>
<accession>Q04GE6</accession>
<dbReference type="Pfam" id="PF00107">
    <property type="entry name" value="ADH_zinc_N"/>
    <property type="match status" value="1"/>
</dbReference>
<protein>
    <recommendedName>
        <fullName evidence="4">Alcohol dehydrogenase</fullName>
        <ecNumber evidence="3">1.1.1.1</ecNumber>
    </recommendedName>
</protein>
<evidence type="ECO:0000256" key="9">
    <source>
        <dbReference type="ARBA" id="ARBA00049164"/>
    </source>
</evidence>
<comment type="similarity">
    <text evidence="2 11">Belongs to the zinc-containing alcohol dehydrogenase family.</text>
</comment>
<dbReference type="KEGG" id="ooe:OEOE_0527"/>
<dbReference type="CDD" id="cd08297">
    <property type="entry name" value="CAD3"/>
    <property type="match status" value="1"/>
</dbReference>
<keyword evidence="7" id="KW-0560">Oxidoreductase</keyword>
<evidence type="ECO:0000256" key="2">
    <source>
        <dbReference type="ARBA" id="ARBA00008072"/>
    </source>
</evidence>
<dbReference type="Proteomes" id="UP000000774">
    <property type="component" value="Chromosome"/>
</dbReference>
<dbReference type="Gene3D" id="3.40.50.720">
    <property type="entry name" value="NAD(P)-binding Rossmann-like Domain"/>
    <property type="match status" value="1"/>
</dbReference>
<evidence type="ECO:0000256" key="6">
    <source>
        <dbReference type="ARBA" id="ARBA00022833"/>
    </source>
</evidence>
<evidence type="ECO:0000256" key="5">
    <source>
        <dbReference type="ARBA" id="ARBA00022723"/>
    </source>
</evidence>
<dbReference type="Gene3D" id="3.90.180.10">
    <property type="entry name" value="Medium-chain alcohol dehydrogenases, catalytic domain"/>
    <property type="match status" value="1"/>
</dbReference>
<dbReference type="InterPro" id="IPR002328">
    <property type="entry name" value="ADH_Zn_CS"/>
</dbReference>
<evidence type="ECO:0000256" key="10">
    <source>
        <dbReference type="ARBA" id="ARBA00049243"/>
    </source>
</evidence>